<name>A0ACC1IST3_9FUNG</name>
<proteinExistence type="predicted"/>
<reference evidence="1" key="1">
    <citation type="submission" date="2022-07" db="EMBL/GenBank/DDBJ databases">
        <title>Phylogenomic reconstructions and comparative analyses of Kickxellomycotina fungi.</title>
        <authorList>
            <person name="Reynolds N.K."/>
            <person name="Stajich J.E."/>
            <person name="Barry K."/>
            <person name="Grigoriev I.V."/>
            <person name="Crous P."/>
            <person name="Smith M.E."/>
        </authorList>
    </citation>
    <scope>NUCLEOTIDE SEQUENCE</scope>
    <source>
        <strain evidence="1">Benny 63K</strain>
    </source>
</reference>
<gene>
    <name evidence="1" type="ORF">LPJ66_001596</name>
</gene>
<keyword evidence="2" id="KW-1185">Reference proteome</keyword>
<sequence>MQINIAFAACIVAAAATTVAAQDTLTSTTSTTTPVRVNYAPGGIDTGSMAPLSFSPLANVNTHLARMVSFLDMSRISNVETTSPVMLTTVFDPAINKFTHLTLNVMQTSNGAYYLPVCAVDSITAAGPDQVASTDSCQFGIQMSSVPANVVRTKLGAVQSLFRAIRSAASHPMFNLGGF</sequence>
<comment type="caution">
    <text evidence="1">The sequence shown here is derived from an EMBL/GenBank/DDBJ whole genome shotgun (WGS) entry which is preliminary data.</text>
</comment>
<organism evidence="1 2">
    <name type="scientific">Kickxella alabastrina</name>
    <dbReference type="NCBI Taxonomy" id="61397"/>
    <lineage>
        <taxon>Eukaryota</taxon>
        <taxon>Fungi</taxon>
        <taxon>Fungi incertae sedis</taxon>
        <taxon>Zoopagomycota</taxon>
        <taxon>Kickxellomycotina</taxon>
        <taxon>Kickxellomycetes</taxon>
        <taxon>Kickxellales</taxon>
        <taxon>Kickxellaceae</taxon>
        <taxon>Kickxella</taxon>
    </lineage>
</organism>
<protein>
    <submittedName>
        <fullName evidence="1">Uncharacterized protein</fullName>
    </submittedName>
</protein>
<evidence type="ECO:0000313" key="1">
    <source>
        <dbReference type="EMBL" id="KAJ1900237.1"/>
    </source>
</evidence>
<accession>A0ACC1IST3</accession>
<dbReference type="EMBL" id="JANBPG010000093">
    <property type="protein sequence ID" value="KAJ1900237.1"/>
    <property type="molecule type" value="Genomic_DNA"/>
</dbReference>
<dbReference type="Proteomes" id="UP001150581">
    <property type="component" value="Unassembled WGS sequence"/>
</dbReference>
<evidence type="ECO:0000313" key="2">
    <source>
        <dbReference type="Proteomes" id="UP001150581"/>
    </source>
</evidence>